<evidence type="ECO:0008006" key="8">
    <source>
        <dbReference type="Google" id="ProtNLM"/>
    </source>
</evidence>
<feature type="transmembrane region" description="Helical" evidence="6">
    <location>
        <begin position="25"/>
        <end position="46"/>
    </location>
</feature>
<dbReference type="EMBL" id="BARS01000718">
    <property type="protein sequence ID" value="GAF81592.1"/>
    <property type="molecule type" value="Genomic_DNA"/>
</dbReference>
<feature type="transmembrane region" description="Helical" evidence="6">
    <location>
        <begin position="246"/>
        <end position="266"/>
    </location>
</feature>
<keyword evidence="2" id="KW-0808">Transferase</keyword>
<keyword evidence="4 6" id="KW-1133">Transmembrane helix</keyword>
<accession>X0T090</accession>
<dbReference type="GO" id="GO:0005886">
    <property type="term" value="C:plasma membrane"/>
    <property type="evidence" value="ECO:0007669"/>
    <property type="project" value="InterPro"/>
</dbReference>
<gene>
    <name evidence="7" type="ORF">S01H1_01621</name>
</gene>
<keyword evidence="3 6" id="KW-0812">Transmembrane</keyword>
<evidence type="ECO:0000256" key="1">
    <source>
        <dbReference type="ARBA" id="ARBA00022475"/>
    </source>
</evidence>
<dbReference type="GO" id="GO:0008961">
    <property type="term" value="F:phosphatidylglycerol-prolipoprotein diacylglyceryl transferase activity"/>
    <property type="evidence" value="ECO:0007669"/>
    <property type="project" value="InterPro"/>
</dbReference>
<evidence type="ECO:0000256" key="3">
    <source>
        <dbReference type="ARBA" id="ARBA00022692"/>
    </source>
</evidence>
<feature type="transmembrane region" description="Helical" evidence="6">
    <location>
        <begin position="130"/>
        <end position="150"/>
    </location>
</feature>
<sequence length="297" mass="32051">MVSTLLLTIKIGLDPELFEVLGLEITWHGLFTAMGVVVGVAVAAAFARRAGYHEDTIYNVALALVIGGIIGARGLYVIENWSQFENDLGDIFAVNEGGISIYGALIGGTVGAWGYTFLTKVPNIPRGFDIAAMGAILGMATGRIGCLSNGDIFAESTSLPWGVSYTHSGSPSFIQEMAGLLQQPQHPAVAYELLGDVAIFLVLVLIYSRVRRDGVTFFSWVLLYGALRLGVSFLRLDDLVFVGLRTAQIIAIVTMALAVPAIIYLLRTPPQEMRLSRADRRRLMREEGEEGEPSQGG</sequence>
<comment type="caution">
    <text evidence="7">The sequence shown here is derived from an EMBL/GenBank/DDBJ whole genome shotgun (WGS) entry which is preliminary data.</text>
</comment>
<dbReference type="GO" id="GO:0042158">
    <property type="term" value="P:lipoprotein biosynthetic process"/>
    <property type="evidence" value="ECO:0007669"/>
    <property type="project" value="InterPro"/>
</dbReference>
<keyword evidence="5 6" id="KW-0472">Membrane</keyword>
<keyword evidence="1" id="KW-1003">Cell membrane</keyword>
<dbReference type="AlphaFoldDB" id="X0T090"/>
<protein>
    <recommendedName>
        <fullName evidence="8">Prolipoprotein diacylglyceryl transferase</fullName>
    </recommendedName>
</protein>
<name>X0T090_9ZZZZ</name>
<dbReference type="InterPro" id="IPR001640">
    <property type="entry name" value="Lgt"/>
</dbReference>
<dbReference type="Pfam" id="PF01790">
    <property type="entry name" value="LGT"/>
    <property type="match status" value="1"/>
</dbReference>
<proteinExistence type="inferred from homology"/>
<evidence type="ECO:0000256" key="2">
    <source>
        <dbReference type="ARBA" id="ARBA00022679"/>
    </source>
</evidence>
<dbReference type="PANTHER" id="PTHR30589:SF0">
    <property type="entry name" value="PHOSPHATIDYLGLYCEROL--PROLIPOPROTEIN DIACYLGLYCERYL TRANSFERASE"/>
    <property type="match status" value="1"/>
</dbReference>
<feature type="transmembrane region" description="Helical" evidence="6">
    <location>
        <begin position="188"/>
        <end position="207"/>
    </location>
</feature>
<feature type="transmembrane region" description="Helical" evidence="6">
    <location>
        <begin position="214"/>
        <end position="234"/>
    </location>
</feature>
<evidence type="ECO:0000256" key="5">
    <source>
        <dbReference type="ARBA" id="ARBA00023136"/>
    </source>
</evidence>
<organism evidence="7">
    <name type="scientific">marine sediment metagenome</name>
    <dbReference type="NCBI Taxonomy" id="412755"/>
    <lineage>
        <taxon>unclassified sequences</taxon>
        <taxon>metagenomes</taxon>
        <taxon>ecological metagenomes</taxon>
    </lineage>
</organism>
<dbReference type="PANTHER" id="PTHR30589">
    <property type="entry name" value="PROLIPOPROTEIN DIACYLGLYCERYL TRANSFERASE"/>
    <property type="match status" value="1"/>
</dbReference>
<feature type="transmembrane region" description="Helical" evidence="6">
    <location>
        <begin position="98"/>
        <end position="118"/>
    </location>
</feature>
<evidence type="ECO:0000313" key="7">
    <source>
        <dbReference type="EMBL" id="GAF81592.1"/>
    </source>
</evidence>
<evidence type="ECO:0000256" key="6">
    <source>
        <dbReference type="SAM" id="Phobius"/>
    </source>
</evidence>
<dbReference type="HAMAP" id="MF_01147">
    <property type="entry name" value="Lgt"/>
    <property type="match status" value="1"/>
</dbReference>
<evidence type="ECO:0000256" key="4">
    <source>
        <dbReference type="ARBA" id="ARBA00022989"/>
    </source>
</evidence>
<reference evidence="7" key="1">
    <citation type="journal article" date="2014" name="Front. Microbiol.">
        <title>High frequency of phylogenetically diverse reductive dehalogenase-homologous genes in deep subseafloor sedimentary metagenomes.</title>
        <authorList>
            <person name="Kawai M."/>
            <person name="Futagami T."/>
            <person name="Toyoda A."/>
            <person name="Takaki Y."/>
            <person name="Nishi S."/>
            <person name="Hori S."/>
            <person name="Arai W."/>
            <person name="Tsubouchi T."/>
            <person name="Morono Y."/>
            <person name="Uchiyama I."/>
            <person name="Ito T."/>
            <person name="Fujiyama A."/>
            <person name="Inagaki F."/>
            <person name="Takami H."/>
        </authorList>
    </citation>
    <scope>NUCLEOTIDE SEQUENCE</scope>
    <source>
        <strain evidence="7">Expedition CK06-06</strain>
    </source>
</reference>
<feature type="transmembrane region" description="Helical" evidence="6">
    <location>
        <begin position="58"/>
        <end position="78"/>
    </location>
</feature>